<name>A0ABP6B2L9_9ACTN</name>
<dbReference type="EMBL" id="BAAARY010000016">
    <property type="protein sequence ID" value="GAA2529191.1"/>
    <property type="molecule type" value="Genomic_DNA"/>
</dbReference>
<dbReference type="Proteomes" id="UP001499978">
    <property type="component" value="Unassembled WGS sequence"/>
</dbReference>
<keyword evidence="2" id="KW-1185">Reference proteome</keyword>
<accession>A0ABP6B2L9</accession>
<proteinExistence type="predicted"/>
<comment type="caution">
    <text evidence="1">The sequence shown here is derived from an EMBL/GenBank/DDBJ whole genome shotgun (WGS) entry which is preliminary data.</text>
</comment>
<evidence type="ECO:0000313" key="1">
    <source>
        <dbReference type="EMBL" id="GAA2529191.1"/>
    </source>
</evidence>
<gene>
    <name evidence="1" type="ORF">GCM10010201_30470</name>
</gene>
<sequence length="125" mass="13255">MDAADPDAGPGDAWTRWLVWLGDAEPPGPPSHLRFGPLRTAEPGVLVSLSTGVRLTARRGPGGPVVVVGPGVRWHEQQIHTGERWPDPTLRLAGLVAEPHHRQSVDPAGPGGVTVALVRPAEARR</sequence>
<evidence type="ECO:0000313" key="2">
    <source>
        <dbReference type="Proteomes" id="UP001499978"/>
    </source>
</evidence>
<reference evidence="2" key="1">
    <citation type="journal article" date="2019" name="Int. J. Syst. Evol. Microbiol.">
        <title>The Global Catalogue of Microorganisms (GCM) 10K type strain sequencing project: providing services to taxonomists for standard genome sequencing and annotation.</title>
        <authorList>
            <consortium name="The Broad Institute Genomics Platform"/>
            <consortium name="The Broad Institute Genome Sequencing Center for Infectious Disease"/>
            <person name="Wu L."/>
            <person name="Ma J."/>
        </authorList>
    </citation>
    <scope>NUCLEOTIDE SEQUENCE [LARGE SCALE GENOMIC DNA]</scope>
    <source>
        <strain evidence="2">JCM 3367</strain>
    </source>
</reference>
<protein>
    <submittedName>
        <fullName evidence="1">Uncharacterized protein</fullName>
    </submittedName>
</protein>
<organism evidence="1 2">
    <name type="scientific">Pilimelia columellifera subsp. columellifera</name>
    <dbReference type="NCBI Taxonomy" id="706583"/>
    <lineage>
        <taxon>Bacteria</taxon>
        <taxon>Bacillati</taxon>
        <taxon>Actinomycetota</taxon>
        <taxon>Actinomycetes</taxon>
        <taxon>Micromonosporales</taxon>
        <taxon>Micromonosporaceae</taxon>
        <taxon>Pilimelia</taxon>
    </lineage>
</organism>